<evidence type="ECO:0000313" key="1">
    <source>
        <dbReference type="EMBL" id="MBB2899732.1"/>
    </source>
</evidence>
<dbReference type="Proteomes" id="UP000533269">
    <property type="component" value="Unassembled WGS sequence"/>
</dbReference>
<comment type="caution">
    <text evidence="1">The sequence shown here is derived from an EMBL/GenBank/DDBJ whole genome shotgun (WGS) entry which is preliminary data.</text>
</comment>
<protein>
    <submittedName>
        <fullName evidence="1">Uncharacterized protein</fullName>
    </submittedName>
</protein>
<reference evidence="1 2" key="1">
    <citation type="submission" date="2020-08" db="EMBL/GenBank/DDBJ databases">
        <title>The Agave Microbiome: Exploring the role of microbial communities in plant adaptations to desert environments.</title>
        <authorList>
            <person name="Partida-Martinez L.P."/>
        </authorList>
    </citation>
    <scope>NUCLEOTIDE SEQUENCE [LARGE SCALE GENOMIC DNA]</scope>
    <source>
        <strain evidence="1 2">AS2.23</strain>
    </source>
</reference>
<reference evidence="1 2" key="2">
    <citation type="submission" date="2020-08" db="EMBL/GenBank/DDBJ databases">
        <authorList>
            <person name="Partida-Martinez L."/>
            <person name="Huntemann M."/>
            <person name="Clum A."/>
            <person name="Wang J."/>
            <person name="Palaniappan K."/>
            <person name="Ritter S."/>
            <person name="Chen I.-M."/>
            <person name="Stamatis D."/>
            <person name="Reddy T."/>
            <person name="O'Malley R."/>
            <person name="Daum C."/>
            <person name="Shapiro N."/>
            <person name="Ivanova N."/>
            <person name="Kyrpides N."/>
            <person name="Woyke T."/>
        </authorList>
    </citation>
    <scope>NUCLEOTIDE SEQUENCE [LARGE SCALE GENOMIC DNA]</scope>
    <source>
        <strain evidence="1 2">AS2.23</strain>
    </source>
</reference>
<organism evidence="1 2">
    <name type="scientific">Kineococcus radiotolerans</name>
    <dbReference type="NCBI Taxonomy" id="131568"/>
    <lineage>
        <taxon>Bacteria</taxon>
        <taxon>Bacillati</taxon>
        <taxon>Actinomycetota</taxon>
        <taxon>Actinomycetes</taxon>
        <taxon>Kineosporiales</taxon>
        <taxon>Kineosporiaceae</taxon>
        <taxon>Kineococcus</taxon>
    </lineage>
</organism>
<dbReference type="AlphaFoldDB" id="A0A7W4XVU6"/>
<sequence>MFSSIPPGSRVVGFSREGGWCQAPLCRHALPTGSALVATPDGALLHLAPACVRRVLGVPLTLEDLQAVEARRHAAFVMGLAFVHAAFVGQDRDLCARIATSLDRLAPATVAERIVLEAARSRLEAALAC</sequence>
<accession>A0A7W4XVU6</accession>
<proteinExistence type="predicted"/>
<dbReference type="RefSeq" id="WP_041291872.1">
    <property type="nucleotide sequence ID" value="NZ_JACHVY010000001.1"/>
</dbReference>
<dbReference type="EMBL" id="JACHVY010000001">
    <property type="protein sequence ID" value="MBB2899732.1"/>
    <property type="molecule type" value="Genomic_DNA"/>
</dbReference>
<evidence type="ECO:0000313" key="2">
    <source>
        <dbReference type="Proteomes" id="UP000533269"/>
    </source>
</evidence>
<name>A0A7W4XVU6_KINRA</name>
<gene>
    <name evidence="1" type="ORF">FHR75_000520</name>
</gene>